<dbReference type="RefSeq" id="WP_405337194.1">
    <property type="nucleotide sequence ID" value="NZ_JBANFI010000002.1"/>
</dbReference>
<evidence type="ECO:0000259" key="1">
    <source>
        <dbReference type="Pfam" id="PF12146"/>
    </source>
</evidence>
<dbReference type="EMBL" id="JBANFI010000002">
    <property type="protein sequence ID" value="MFK7160069.1"/>
    <property type="molecule type" value="Genomic_DNA"/>
</dbReference>
<comment type="caution">
    <text evidence="2">The sequence shown here is derived from an EMBL/GenBank/DDBJ whole genome shotgun (WGS) entry which is preliminary data.</text>
</comment>
<dbReference type="InterPro" id="IPR029058">
    <property type="entry name" value="AB_hydrolase_fold"/>
</dbReference>
<evidence type="ECO:0000313" key="2">
    <source>
        <dbReference type="EMBL" id="MFK7160069.1"/>
    </source>
</evidence>
<sequence>MHTADSLDQAFARTKVQLRLWPQAFAQADWRALAHPAYRAYLENYHFATECTARAGWLALDSDRIWMQAFRPRDQAAQGTLVHLHGYYDHGASYPFLQRWCLAQQLIYCTVDLPGHGLSSGPRAAIDDFQRYQQLLNQVLDQLRRERWPRPWLLSGFSTGGAIALEHAMQQLQFDQLVLLAPLVRPIGWTAIRRWRPLLNLVVRSVPRKHRDNSHDQAYLDFVREQDALQPRRLPLVWVKALGRWIRRIEKQPPCKARVIIIQGDADTTVDWSYNLSVLHRLLPNAKTHLLQGARHQLLNESSEWQTQLAAHLLHWLKYNQ</sequence>
<dbReference type="PANTHER" id="PTHR11614">
    <property type="entry name" value="PHOSPHOLIPASE-RELATED"/>
    <property type="match status" value="1"/>
</dbReference>
<dbReference type="SUPFAM" id="SSF53474">
    <property type="entry name" value="alpha/beta-Hydrolases"/>
    <property type="match status" value="1"/>
</dbReference>
<accession>A0ABW8PW23</accession>
<evidence type="ECO:0000313" key="3">
    <source>
        <dbReference type="Proteomes" id="UP001621714"/>
    </source>
</evidence>
<dbReference type="InterPro" id="IPR051044">
    <property type="entry name" value="MAG_DAG_Lipase"/>
</dbReference>
<keyword evidence="3" id="KW-1185">Reference proteome</keyword>
<name>A0ABW8PW23_9GAMM</name>
<dbReference type="Gene3D" id="3.40.50.1820">
    <property type="entry name" value="alpha/beta hydrolase"/>
    <property type="match status" value="1"/>
</dbReference>
<gene>
    <name evidence="2" type="ORF">V6U78_03350</name>
</gene>
<reference evidence="2 3" key="1">
    <citation type="submission" date="2024-02" db="EMBL/GenBank/DDBJ databases">
        <title>Marinospirillum sp. MEB 164 isolated from Lonar lake sediment.</title>
        <authorList>
            <person name="Joshi A."/>
            <person name="Thite S."/>
        </authorList>
    </citation>
    <scope>NUCLEOTIDE SEQUENCE [LARGE SCALE GENOMIC DNA]</scope>
    <source>
        <strain evidence="2 3">MEB164</strain>
    </source>
</reference>
<protein>
    <submittedName>
        <fullName evidence="2">Alpha/beta hydrolase</fullName>
    </submittedName>
</protein>
<keyword evidence="2" id="KW-0378">Hydrolase</keyword>
<proteinExistence type="predicted"/>
<feature type="domain" description="Serine aminopeptidase S33" evidence="1">
    <location>
        <begin position="76"/>
        <end position="302"/>
    </location>
</feature>
<dbReference type="GO" id="GO:0016787">
    <property type="term" value="F:hydrolase activity"/>
    <property type="evidence" value="ECO:0007669"/>
    <property type="project" value="UniProtKB-KW"/>
</dbReference>
<dbReference type="Pfam" id="PF12146">
    <property type="entry name" value="Hydrolase_4"/>
    <property type="match status" value="1"/>
</dbReference>
<organism evidence="2 3">
    <name type="scientific">Marinospirillum alkalitolerans</name>
    <dbReference type="NCBI Taxonomy" id="3123374"/>
    <lineage>
        <taxon>Bacteria</taxon>
        <taxon>Pseudomonadati</taxon>
        <taxon>Pseudomonadota</taxon>
        <taxon>Gammaproteobacteria</taxon>
        <taxon>Oceanospirillales</taxon>
        <taxon>Oceanospirillaceae</taxon>
        <taxon>Marinospirillum</taxon>
    </lineage>
</organism>
<dbReference type="InterPro" id="IPR022742">
    <property type="entry name" value="Hydrolase_4"/>
</dbReference>
<dbReference type="Proteomes" id="UP001621714">
    <property type="component" value="Unassembled WGS sequence"/>
</dbReference>